<dbReference type="EMBL" id="LT981265">
    <property type="protein sequence ID" value="SPC34554.1"/>
    <property type="molecule type" value="Genomic_DNA"/>
</dbReference>
<dbReference type="GO" id="GO:0008972">
    <property type="term" value="F:phosphomethylpyrimidine kinase activity"/>
    <property type="evidence" value="ECO:0007669"/>
    <property type="project" value="UniProtKB-EC"/>
</dbReference>
<name>A0A2K5ASH7_9ARCH</name>
<keyword evidence="3" id="KW-0808">Transferase</keyword>
<dbReference type="EC" id="2.7.1.49" evidence="3"/>
<dbReference type="GeneID" id="41595387"/>
<sequence>MYVVSIGGSDSSSGAGVQADIRTCSALGVYCMSVITAVTAQNPSSIIKIKQIDADVVRAQLSALLSGVHGLAVKISMLYSKSIIDVVADALKHANGNVGVVVDPVLRAGSGRYLLKRDARSYYMEKIVPLATIITPNLMEAEWLSSIRIRSYDDVCRAAEKISSLGAKSVVIKGGHVKKGEGGRLRRRKKNSGGDDYYYYDGEYVTDLLYHHGRFYRFTNRRIEGSRLHGAGTIFSAAIAAELAKGNDLVSAVRIASIFTHIAIINSSSIDGSTRIPLIGNESIGNYDSDDVITTLRRAIDILQFTNGIALLIPESQSNLVFAKAGAESRDDVAGITGRIVRYEHGYYHSKCNKYHHYEYARAAGPIRYGASKHVADAVVTAMRYNASIRSAMNIRYDDAILDICKGLGFSIASYDRSKEPEHIKKMEGMSVKWGIEQAVISSASRVPDVVYHTGDWGKEPMMIVFGHDPMDVVNKVISILIRYKDRKGSVKE</sequence>
<dbReference type="Gene3D" id="3.40.1190.20">
    <property type="match status" value="1"/>
</dbReference>
<dbReference type="Proteomes" id="UP000236248">
    <property type="component" value="Chromosome NCAV"/>
</dbReference>
<keyword evidence="3" id="KW-0418">Kinase</keyword>
<dbReference type="InterPro" id="IPR004399">
    <property type="entry name" value="HMP/HMP-P_kinase_dom"/>
</dbReference>
<dbReference type="EC" id="2.7.4.7" evidence="3"/>
<dbReference type="Pfam" id="PF10120">
    <property type="entry name" value="ThiN"/>
    <property type="match status" value="1"/>
</dbReference>
<dbReference type="KEGG" id="ncv:NCAV_1388"/>
<feature type="domain" description="Thiamine-phosphate synthase ThiN" evidence="2">
    <location>
        <begin position="296"/>
        <end position="478"/>
    </location>
</feature>
<evidence type="ECO:0000259" key="2">
    <source>
        <dbReference type="Pfam" id="PF10120"/>
    </source>
</evidence>
<dbReference type="InterPro" id="IPR013749">
    <property type="entry name" value="PM/HMP-P_kinase-1"/>
</dbReference>
<dbReference type="InterPro" id="IPR036409">
    <property type="entry name" value="Aldolase_II/adducin_N_sf"/>
</dbReference>
<reference evidence="4" key="1">
    <citation type="submission" date="2018-01" db="EMBL/GenBank/DDBJ databases">
        <authorList>
            <person name="Kerou L M."/>
        </authorList>
    </citation>
    <scope>NUCLEOTIDE SEQUENCE [LARGE SCALE GENOMIC DNA]</scope>
    <source>
        <strain evidence="4">SCU2</strain>
    </source>
</reference>
<dbReference type="GO" id="GO:0008902">
    <property type="term" value="F:hydroxymethylpyrimidine kinase activity"/>
    <property type="evidence" value="ECO:0007669"/>
    <property type="project" value="UniProtKB-EC"/>
</dbReference>
<dbReference type="GO" id="GO:0009228">
    <property type="term" value="P:thiamine biosynthetic process"/>
    <property type="evidence" value="ECO:0007669"/>
    <property type="project" value="InterPro"/>
</dbReference>
<dbReference type="AlphaFoldDB" id="A0A2K5ASH7"/>
<accession>A0A2K5ASH7</accession>
<dbReference type="PANTHER" id="PTHR20858:SF17">
    <property type="entry name" value="HYDROXYMETHYLPYRIMIDINE_PHOSPHOMETHYLPYRIMIDINE KINASE THI20-RELATED"/>
    <property type="match status" value="1"/>
</dbReference>
<evidence type="ECO:0000313" key="4">
    <source>
        <dbReference type="Proteomes" id="UP000236248"/>
    </source>
</evidence>
<dbReference type="SUPFAM" id="SSF53639">
    <property type="entry name" value="AraD/HMP-PK domain-like"/>
    <property type="match status" value="1"/>
</dbReference>
<dbReference type="GO" id="GO:0005829">
    <property type="term" value="C:cytosol"/>
    <property type="evidence" value="ECO:0007669"/>
    <property type="project" value="TreeGrafter"/>
</dbReference>
<organism evidence="3 4">
    <name type="scientific">Candidatus Nitrosocaldus cavascurensis</name>
    <dbReference type="NCBI Taxonomy" id="2058097"/>
    <lineage>
        <taxon>Archaea</taxon>
        <taxon>Nitrososphaerota</taxon>
        <taxon>Nitrososphaeria</taxon>
        <taxon>Candidatus Nitrosocaldales</taxon>
        <taxon>Candidatus Nitrosocaldaceae</taxon>
        <taxon>Candidatus Nitrosocaldus</taxon>
    </lineage>
</organism>
<evidence type="ECO:0000259" key="1">
    <source>
        <dbReference type="Pfam" id="PF08543"/>
    </source>
</evidence>
<dbReference type="Gene3D" id="3.40.225.10">
    <property type="entry name" value="Class II aldolase/adducin N-terminal domain"/>
    <property type="match status" value="1"/>
</dbReference>
<dbReference type="CDD" id="cd01169">
    <property type="entry name" value="HMPP_kinase"/>
    <property type="match status" value="1"/>
</dbReference>
<dbReference type="InterPro" id="IPR019293">
    <property type="entry name" value="ThiN"/>
</dbReference>
<dbReference type="PANTHER" id="PTHR20858">
    <property type="entry name" value="PHOSPHOMETHYLPYRIMIDINE KINASE"/>
    <property type="match status" value="1"/>
</dbReference>
<dbReference type="Pfam" id="PF08543">
    <property type="entry name" value="Phos_pyr_kin"/>
    <property type="match status" value="1"/>
</dbReference>
<feature type="domain" description="Pyridoxamine kinase/Phosphomethylpyrimidine kinase" evidence="1">
    <location>
        <begin position="10"/>
        <end position="270"/>
    </location>
</feature>
<keyword evidence="4" id="KW-1185">Reference proteome</keyword>
<gene>
    <name evidence="3" type="primary">thiD</name>
    <name evidence="3" type="ORF">NCAV_1388</name>
</gene>
<evidence type="ECO:0000313" key="3">
    <source>
        <dbReference type="EMBL" id="SPC34554.1"/>
    </source>
</evidence>
<dbReference type="InterPro" id="IPR029056">
    <property type="entry name" value="Ribokinase-like"/>
</dbReference>
<proteinExistence type="predicted"/>
<dbReference type="RefSeq" id="WP_103286810.1">
    <property type="nucleotide sequence ID" value="NZ_LT981265.1"/>
</dbReference>
<dbReference type="SUPFAM" id="SSF53613">
    <property type="entry name" value="Ribokinase-like"/>
    <property type="match status" value="1"/>
</dbReference>
<protein>
    <submittedName>
        <fullName evidence="3">Putative phosphomethylpyrimidine kinase</fullName>
        <ecNumber evidence="3">2.7.1.49</ecNumber>
        <ecNumber evidence="3">2.7.4.7</ecNumber>
    </submittedName>
</protein>